<dbReference type="GO" id="GO:0006281">
    <property type="term" value="P:DNA repair"/>
    <property type="evidence" value="ECO:0007669"/>
    <property type="project" value="UniProtKB-KW"/>
</dbReference>
<keyword evidence="2" id="KW-0227">DNA damage</keyword>
<dbReference type="GO" id="GO:0009432">
    <property type="term" value="P:SOS response"/>
    <property type="evidence" value="ECO:0007669"/>
    <property type="project" value="UniProtKB-KW"/>
</dbReference>
<dbReference type="GO" id="GO:0003887">
    <property type="term" value="F:DNA-directed DNA polymerase activity"/>
    <property type="evidence" value="ECO:0007669"/>
    <property type="project" value="TreeGrafter"/>
</dbReference>
<dbReference type="SUPFAM" id="SSF100879">
    <property type="entry name" value="Lesion bypass DNA polymerase (Y-family), little finger domain"/>
    <property type="match status" value="1"/>
</dbReference>
<dbReference type="KEGG" id="eao:BD94_1202"/>
<dbReference type="InterPro" id="IPR017961">
    <property type="entry name" value="DNA_pol_Y-fam_little_finger"/>
</dbReference>
<reference evidence="7" key="2">
    <citation type="journal article" date="2015" name="Genome Biol. Evol.">
        <title>Complete Genome Sequence and Transcriptomic Analysis of the Novel Pathogen Elizabethkingia anophelis in Response to Oxidative Stress.</title>
        <authorList>
            <person name="Li Y."/>
            <person name="Liu Y."/>
            <person name="Chew S.C."/>
            <person name="Tay M."/>
            <person name="Salido M.M."/>
            <person name="Teo J."/>
            <person name="Lauro F.M."/>
            <person name="Givskov M."/>
            <person name="Yang L."/>
        </authorList>
    </citation>
    <scope>NUCLEOTIDE SEQUENCE</scope>
    <source>
        <strain evidence="7">NUHP1</strain>
    </source>
</reference>
<protein>
    <submittedName>
        <fullName evidence="7">Error-prone, lesion bypass DNA polymerase V (UmuC)</fullName>
    </submittedName>
</protein>
<dbReference type="RefSeq" id="WP_024565150.1">
    <property type="nucleotide sequence ID" value="NZ_CP007547.1"/>
</dbReference>
<proteinExistence type="inferred from homology"/>
<feature type="domain" description="UmuC" evidence="6">
    <location>
        <begin position="2"/>
        <end position="187"/>
    </location>
</feature>
<dbReference type="GO" id="GO:0005829">
    <property type="term" value="C:cytosol"/>
    <property type="evidence" value="ECO:0007669"/>
    <property type="project" value="TreeGrafter"/>
</dbReference>
<dbReference type="InterPro" id="IPR043128">
    <property type="entry name" value="Rev_trsase/Diguanyl_cyclase"/>
</dbReference>
<dbReference type="Pfam" id="PF11799">
    <property type="entry name" value="IMS_C"/>
    <property type="match status" value="1"/>
</dbReference>
<keyword evidence="5" id="KW-0742">SOS response</keyword>
<name>A0A077EBX8_9FLAO</name>
<dbReference type="Proteomes" id="UP000028933">
    <property type="component" value="Chromosome"/>
</dbReference>
<dbReference type="SUPFAM" id="SSF56672">
    <property type="entry name" value="DNA/RNA polymerases"/>
    <property type="match status" value="1"/>
</dbReference>
<dbReference type="PANTHER" id="PTHR11076">
    <property type="entry name" value="DNA REPAIR POLYMERASE UMUC / TRANSFERASE FAMILY MEMBER"/>
    <property type="match status" value="1"/>
</dbReference>
<sequence length="423" mass="48597">MFALVDCNNFFVSCERALDSDLIDKPVVVLSNNDGCIISRSEEAKALGIPMGAPTFKYEKFFQENNVIALSAKFELYNFRSQNVMAIIKKYAPETEVYSIDEAFLNLSGFRYINIIEHSIKLKQDVLDTEGIPVSVGIAPTKTLAKIANRIAKKNPEKFNGLFILEKPENIEKALKWLNIEDVWGIGRRLGARMKDAGIYKAYDLLSKPEQWIRKEMGINGVRLVNELKGIPQLEIPNTSAKKSIAVTRSFMEMIKTKEELQERICSFAFSAGEKLRKQKSCCKALTVFVGTNRYRKDLPEYRNAVSYHFPNPVSSSIDLAKTAAKLLDEIFIEGYHYKRAGVWINDFVPENERLISLFEEDHFDRHKNIMEAMDKLNRRYGKDKIRLGNLDFKSNYGRKKLSANYEDFLKNNTLPEADYRFQ</sequence>
<dbReference type="HOGENOM" id="CLU_012348_3_0_10"/>
<dbReference type="InterPro" id="IPR001126">
    <property type="entry name" value="UmuC"/>
</dbReference>
<evidence type="ECO:0000313" key="7">
    <source>
        <dbReference type="EMBL" id="AIL44977.1"/>
    </source>
</evidence>
<evidence type="ECO:0000256" key="1">
    <source>
        <dbReference type="ARBA" id="ARBA00010945"/>
    </source>
</evidence>
<dbReference type="PROSITE" id="PS50173">
    <property type="entry name" value="UMUC"/>
    <property type="match status" value="1"/>
</dbReference>
<dbReference type="STRING" id="1338011.BD94_1202"/>
<dbReference type="PANTHER" id="PTHR11076:SF34">
    <property type="entry name" value="PROTEIN UMUC"/>
    <property type="match status" value="1"/>
</dbReference>
<evidence type="ECO:0000256" key="3">
    <source>
        <dbReference type="ARBA" id="ARBA00023199"/>
    </source>
</evidence>
<dbReference type="InterPro" id="IPR050116">
    <property type="entry name" value="DNA_polymerase-Y"/>
</dbReference>
<dbReference type="CDD" id="cd01700">
    <property type="entry name" value="PolY_Pol_V_umuC"/>
    <property type="match status" value="1"/>
</dbReference>
<dbReference type="Pfam" id="PF00817">
    <property type="entry name" value="IMS"/>
    <property type="match status" value="1"/>
</dbReference>
<dbReference type="Gene3D" id="3.30.1490.100">
    <property type="entry name" value="DNA polymerase, Y-family, little finger domain"/>
    <property type="match status" value="1"/>
</dbReference>
<reference evidence="7" key="1">
    <citation type="journal article" date="2013" name="Lancet">
        <title>First case of E anophelis outbreak in an intensive-care unit.</title>
        <authorList>
            <person name="Teo J."/>
            <person name="Tan S.Y."/>
            <person name="Tay M."/>
            <person name="Ding Y."/>
            <person name="Kjelleberg S."/>
            <person name="Givskov M."/>
            <person name="Lin R.T."/>
            <person name="Yang L."/>
        </authorList>
    </citation>
    <scope>NUCLEOTIDE SEQUENCE [LARGE SCALE GENOMIC DNA]</scope>
    <source>
        <strain evidence="7">NUHP1</strain>
    </source>
</reference>
<evidence type="ECO:0000256" key="2">
    <source>
        <dbReference type="ARBA" id="ARBA00022763"/>
    </source>
</evidence>
<dbReference type="Gene3D" id="1.10.150.20">
    <property type="entry name" value="5' to 3' exonuclease, C-terminal subdomain"/>
    <property type="match status" value="1"/>
</dbReference>
<accession>A0A077EBX8</accession>
<evidence type="ECO:0000256" key="4">
    <source>
        <dbReference type="ARBA" id="ARBA00023204"/>
    </source>
</evidence>
<organism evidence="7 8">
    <name type="scientific">Elizabethkingia anophelis NUHP1</name>
    <dbReference type="NCBI Taxonomy" id="1338011"/>
    <lineage>
        <taxon>Bacteria</taxon>
        <taxon>Pseudomonadati</taxon>
        <taxon>Bacteroidota</taxon>
        <taxon>Flavobacteriia</taxon>
        <taxon>Flavobacteriales</taxon>
        <taxon>Weeksellaceae</taxon>
        <taxon>Elizabethkingia</taxon>
    </lineage>
</organism>
<evidence type="ECO:0000256" key="5">
    <source>
        <dbReference type="ARBA" id="ARBA00023236"/>
    </source>
</evidence>
<evidence type="ECO:0000313" key="8">
    <source>
        <dbReference type="Proteomes" id="UP000028933"/>
    </source>
</evidence>
<dbReference type="Pfam" id="PF13438">
    <property type="entry name" value="DUF4113"/>
    <property type="match status" value="1"/>
</dbReference>
<dbReference type="Gene3D" id="3.40.1170.60">
    <property type="match status" value="1"/>
</dbReference>
<gene>
    <name evidence="7" type="ORF">BD94_1202</name>
</gene>
<dbReference type="InterPro" id="IPR036775">
    <property type="entry name" value="DNA_pol_Y-fam_lit_finger_sf"/>
</dbReference>
<dbReference type="eggNOG" id="COG0389">
    <property type="taxonomic scope" value="Bacteria"/>
</dbReference>
<dbReference type="Gene3D" id="3.30.70.270">
    <property type="match status" value="1"/>
</dbReference>
<dbReference type="GO" id="GO:0003684">
    <property type="term" value="F:damaged DNA binding"/>
    <property type="evidence" value="ECO:0007669"/>
    <property type="project" value="InterPro"/>
</dbReference>
<dbReference type="InterPro" id="IPR025188">
    <property type="entry name" value="DUF4113"/>
</dbReference>
<keyword evidence="4" id="KW-0234">DNA repair</keyword>
<comment type="similarity">
    <text evidence="1">Belongs to the DNA polymerase type-Y family.</text>
</comment>
<dbReference type="AlphaFoldDB" id="A0A077EBX8"/>
<dbReference type="GO" id="GO:0042276">
    <property type="term" value="P:error-prone translesion synthesis"/>
    <property type="evidence" value="ECO:0007669"/>
    <property type="project" value="TreeGrafter"/>
</dbReference>
<dbReference type="EMBL" id="CP007547">
    <property type="protein sequence ID" value="AIL44977.1"/>
    <property type="molecule type" value="Genomic_DNA"/>
</dbReference>
<keyword evidence="3" id="KW-0741">SOS mutagenesis</keyword>
<dbReference type="InterPro" id="IPR043502">
    <property type="entry name" value="DNA/RNA_pol_sf"/>
</dbReference>
<evidence type="ECO:0000259" key="6">
    <source>
        <dbReference type="PROSITE" id="PS50173"/>
    </source>
</evidence>